<feature type="signal peptide" evidence="3">
    <location>
        <begin position="1"/>
        <end position="22"/>
    </location>
</feature>
<evidence type="ECO:0000256" key="1">
    <source>
        <dbReference type="ARBA" id="ARBA00004613"/>
    </source>
</evidence>
<name>A0A291C2I7_CONPC</name>
<dbReference type="GO" id="GO:0008200">
    <property type="term" value="F:ion channel inhibitor activity"/>
    <property type="evidence" value="ECO:0007669"/>
    <property type="project" value="InterPro"/>
</dbReference>
<dbReference type="EMBL" id="MF576831">
    <property type="protein sequence ID" value="ATF27665.1"/>
    <property type="molecule type" value="mRNA"/>
</dbReference>
<organism evidence="4">
    <name type="scientific">Conus praecellens</name>
    <name type="common">Admirable cone</name>
    <dbReference type="NCBI Taxonomy" id="128530"/>
    <lineage>
        <taxon>Eukaryota</taxon>
        <taxon>Metazoa</taxon>
        <taxon>Spiralia</taxon>
        <taxon>Lophotrochozoa</taxon>
        <taxon>Mollusca</taxon>
        <taxon>Gastropoda</taxon>
        <taxon>Caenogastropoda</taxon>
        <taxon>Neogastropoda</taxon>
        <taxon>Conoidea</taxon>
        <taxon>Conidae</taxon>
        <taxon>Conus</taxon>
        <taxon>Turriconus</taxon>
    </lineage>
</organism>
<dbReference type="EMBL" id="MF576830">
    <property type="protein sequence ID" value="ATF27664.1"/>
    <property type="molecule type" value="mRNA"/>
</dbReference>
<dbReference type="GO" id="GO:0005576">
    <property type="term" value="C:extracellular region"/>
    <property type="evidence" value="ECO:0007669"/>
    <property type="project" value="UniProtKB-SubCell"/>
</dbReference>
<evidence type="ECO:0000313" key="4">
    <source>
        <dbReference type="EMBL" id="ATF27664.1"/>
    </source>
</evidence>
<dbReference type="PROSITE" id="PS51257">
    <property type="entry name" value="PROKAR_LIPOPROTEIN"/>
    <property type="match status" value="1"/>
</dbReference>
<dbReference type="InterPro" id="IPR004214">
    <property type="entry name" value="Conotoxin"/>
</dbReference>
<comment type="subcellular location">
    <subcellularLocation>
        <location evidence="1">Secreted</location>
    </subcellularLocation>
</comment>
<accession>A0A291C2I7</accession>
<dbReference type="Pfam" id="PF02950">
    <property type="entry name" value="Conotoxin"/>
    <property type="match status" value="1"/>
</dbReference>
<keyword evidence="2" id="KW-0964">Secreted</keyword>
<evidence type="ECO:0000313" key="5">
    <source>
        <dbReference type="EMBL" id="ATF27665.1"/>
    </source>
</evidence>
<reference evidence="4" key="2">
    <citation type="submission" date="2017-07" db="EMBL/GenBank/DDBJ databases">
        <authorList>
            <person name="Sun Z.S."/>
            <person name="Albrecht U."/>
            <person name="Echele G."/>
            <person name="Lee C.C."/>
        </authorList>
    </citation>
    <scope>NUCLEOTIDE SEQUENCE</scope>
    <source>
        <strain evidence="4">O1_Ps2</strain>
        <strain evidence="5">O1_Ps2ii</strain>
    </source>
</reference>
<evidence type="ECO:0000256" key="2">
    <source>
        <dbReference type="ARBA" id="ARBA00022525"/>
    </source>
</evidence>
<evidence type="ECO:0000256" key="3">
    <source>
        <dbReference type="SAM" id="SignalP"/>
    </source>
</evidence>
<proteinExistence type="evidence at transcript level"/>
<reference evidence="4" key="1">
    <citation type="journal article" date="2017" name="Genome Biol. Evol.">
        <title>Divergence of the Venom Exogene Repertoire in Two Sister Species of Turriconus.</title>
        <authorList>
            <person name="Li Q."/>
            <person name="Barghi N."/>
            <person name="Lu A."/>
            <person name="Fedosov A.E."/>
            <person name="Bandyopadhyay P.K."/>
            <person name="Lluisma A.O."/>
            <person name="Concepcion G.P."/>
            <person name="Yandell M."/>
            <person name="Olivera B.M."/>
            <person name="Safavi-Hemami H."/>
        </authorList>
    </citation>
    <scope>NUCLEOTIDE SEQUENCE</scope>
    <source>
        <strain evidence="4">O1_Ps2</strain>
        <strain evidence="5">O1_Ps2ii</strain>
    </source>
</reference>
<protein>
    <submittedName>
        <fullName evidence="4">Conotoxin</fullName>
    </submittedName>
</protein>
<feature type="chain" id="PRO_5015077709" evidence="3">
    <location>
        <begin position="23"/>
        <end position="60"/>
    </location>
</feature>
<keyword evidence="3" id="KW-0732">Signal</keyword>
<sequence length="60" mass="6787">MKLTCVLIVAMLFLTACQLNMADDSRDEQENYLLRLFNMERNSPDSEGLSANTESPAIYV</sequence>
<dbReference type="AlphaFoldDB" id="A0A291C2I7"/>